<keyword evidence="1 2" id="KW-0694">RNA-binding</keyword>
<comment type="caution">
    <text evidence="6">The sequence shown here is derived from an EMBL/GenBank/DDBJ whole genome shotgun (WGS) entry which is preliminary data.</text>
</comment>
<evidence type="ECO:0000259" key="5">
    <source>
        <dbReference type="PROSITE" id="PS51938"/>
    </source>
</evidence>
<evidence type="ECO:0008006" key="8">
    <source>
        <dbReference type="Google" id="ProtNLM"/>
    </source>
</evidence>
<evidence type="ECO:0000256" key="1">
    <source>
        <dbReference type="ARBA" id="ARBA00022884"/>
    </source>
</evidence>
<dbReference type="GO" id="GO:0003729">
    <property type="term" value="F:mRNA binding"/>
    <property type="evidence" value="ECO:0007669"/>
    <property type="project" value="TreeGrafter"/>
</dbReference>
<evidence type="ECO:0000313" key="6">
    <source>
        <dbReference type="EMBL" id="CAG7730394.1"/>
    </source>
</evidence>
<feature type="region of interest" description="Disordered" evidence="3">
    <location>
        <begin position="436"/>
        <end position="459"/>
    </location>
</feature>
<accession>A0A8J2K350</accession>
<gene>
    <name evidence="6" type="ORF">AFUS01_LOCUS19042</name>
</gene>
<dbReference type="PROSITE" id="PS50961">
    <property type="entry name" value="HTH_LA"/>
    <property type="match status" value="1"/>
</dbReference>
<feature type="domain" description="HTH La-type RNA-binding" evidence="4">
    <location>
        <begin position="227"/>
        <end position="319"/>
    </location>
</feature>
<feature type="region of interest" description="Disordered" evidence="3">
    <location>
        <begin position="323"/>
        <end position="348"/>
    </location>
</feature>
<dbReference type="Pfam" id="PF12901">
    <property type="entry name" value="SUZ-C"/>
    <property type="match status" value="1"/>
</dbReference>
<protein>
    <recommendedName>
        <fullName evidence="8">La-related protein 6</fullName>
    </recommendedName>
</protein>
<sequence length="520" mass="57298">MWKLKSEGAAVAVGEEATENTWLRPSPAMYKLLAAAHLTQSVLNAVACLIFVSLTKLWACLHTKFVDPVWKSLCANFQEYQQIVTPVYLTEDNSIPTIVVTTTEPEESVEAEPTDRAETQSNFSQVFDRKEENKTDSIMTIEVPAECPPPSALPVLRINSVNIEDPLLDSTQFIMSSSDGEEQEQDRDPIFTDSELSSSNEGGQLVRRDSDTSDVSSNDGSAEDMVIAPAPEVASKIISQVENMFSDDHLAKDGFLLKHVRRRSDGFVSLKLVAGLRKVKQISREFPTILNALKQSDKLEVNDEGTKIRRVEPLTPTLKALPIASQKNKEKEVLSKSPSSSGDDLPGRNANGVCLSFSTGFTVSADNNKENKRQFGRNAKRNSKDFGLGQKDQQQYNNQQHKQLSRQNCNANNNEREIVLRRRGGSLPIAMGPIHTSQRPASTYLSPNSSPPNNFLPSRPKSNSYCEGLMTSSTMSPWLARRKAASEGNVIISSVIRQPRGPDGTRGFAPGPRPLLIQAN</sequence>
<dbReference type="InterPro" id="IPR024642">
    <property type="entry name" value="SUZ-C"/>
</dbReference>
<dbReference type="InterPro" id="IPR045180">
    <property type="entry name" value="La_dom_prot"/>
</dbReference>
<dbReference type="PANTHER" id="PTHR22792">
    <property type="entry name" value="LUPUS LA PROTEIN-RELATED"/>
    <property type="match status" value="1"/>
</dbReference>
<name>A0A8J2K350_9HEXA</name>
<feature type="region of interest" description="Disordered" evidence="3">
    <location>
        <begin position="368"/>
        <end position="389"/>
    </location>
</feature>
<evidence type="ECO:0000256" key="2">
    <source>
        <dbReference type="PROSITE-ProRule" id="PRU00332"/>
    </source>
</evidence>
<feature type="region of interest" description="Disordered" evidence="3">
    <location>
        <begin position="177"/>
        <end position="222"/>
    </location>
</feature>
<feature type="region of interest" description="Disordered" evidence="3">
    <location>
        <begin position="104"/>
        <end position="133"/>
    </location>
</feature>
<dbReference type="AlphaFoldDB" id="A0A8J2K350"/>
<reference evidence="6" key="1">
    <citation type="submission" date="2021-06" db="EMBL/GenBank/DDBJ databases">
        <authorList>
            <person name="Hodson N. C."/>
            <person name="Mongue J. A."/>
            <person name="Jaron S. K."/>
        </authorList>
    </citation>
    <scope>NUCLEOTIDE SEQUENCE</scope>
</reference>
<dbReference type="InterPro" id="IPR006630">
    <property type="entry name" value="La_HTH"/>
</dbReference>
<dbReference type="PANTHER" id="PTHR22792:SF140">
    <property type="entry name" value="ACHILLES, ISOFORM A"/>
    <property type="match status" value="1"/>
</dbReference>
<dbReference type="EMBL" id="CAJVCH010193528">
    <property type="protein sequence ID" value="CAG7730394.1"/>
    <property type="molecule type" value="Genomic_DNA"/>
</dbReference>
<evidence type="ECO:0000256" key="3">
    <source>
        <dbReference type="SAM" id="MobiDB-lite"/>
    </source>
</evidence>
<dbReference type="Proteomes" id="UP000708208">
    <property type="component" value="Unassembled WGS sequence"/>
</dbReference>
<proteinExistence type="predicted"/>
<keyword evidence="7" id="KW-1185">Reference proteome</keyword>
<dbReference type="OrthoDB" id="435402at2759"/>
<dbReference type="GO" id="GO:0005634">
    <property type="term" value="C:nucleus"/>
    <property type="evidence" value="ECO:0007669"/>
    <property type="project" value="TreeGrafter"/>
</dbReference>
<dbReference type="PROSITE" id="PS51938">
    <property type="entry name" value="SUZ_C"/>
    <property type="match status" value="1"/>
</dbReference>
<dbReference type="SMART" id="SM00715">
    <property type="entry name" value="LA"/>
    <property type="match status" value="1"/>
</dbReference>
<evidence type="ECO:0000313" key="7">
    <source>
        <dbReference type="Proteomes" id="UP000708208"/>
    </source>
</evidence>
<feature type="domain" description="SUZ-C" evidence="5">
    <location>
        <begin position="473"/>
        <end position="512"/>
    </location>
</feature>
<evidence type="ECO:0000259" key="4">
    <source>
        <dbReference type="PROSITE" id="PS50961"/>
    </source>
</evidence>
<feature type="region of interest" description="Disordered" evidence="3">
    <location>
        <begin position="497"/>
        <end position="520"/>
    </location>
</feature>
<feature type="compositionally biased region" description="Polar residues" evidence="3">
    <location>
        <begin position="436"/>
        <end position="445"/>
    </location>
</feature>
<organism evidence="6 7">
    <name type="scientific">Allacma fusca</name>
    <dbReference type="NCBI Taxonomy" id="39272"/>
    <lineage>
        <taxon>Eukaryota</taxon>
        <taxon>Metazoa</taxon>
        <taxon>Ecdysozoa</taxon>
        <taxon>Arthropoda</taxon>
        <taxon>Hexapoda</taxon>
        <taxon>Collembola</taxon>
        <taxon>Symphypleona</taxon>
        <taxon>Sminthuridae</taxon>
        <taxon>Allacma</taxon>
    </lineage>
</organism>
<dbReference type="Pfam" id="PF05383">
    <property type="entry name" value="La"/>
    <property type="match status" value="1"/>
</dbReference>